<dbReference type="PANTHER" id="PTHR24121">
    <property type="entry name" value="NO MECHANORECEPTOR POTENTIAL C, ISOFORM D-RELATED"/>
    <property type="match status" value="1"/>
</dbReference>
<reference evidence="3 4" key="1">
    <citation type="journal article" date="2024" name="G3 (Bethesda)">
        <title>Genome assembly of Hibiscus sabdariffa L. provides insights into metabolisms of medicinal natural products.</title>
        <authorList>
            <person name="Kim T."/>
        </authorList>
    </citation>
    <scope>NUCLEOTIDE SEQUENCE [LARGE SCALE GENOMIC DNA]</scope>
    <source>
        <strain evidence="3">TK-2024</strain>
        <tissue evidence="3">Old leaves</tissue>
    </source>
</reference>
<dbReference type="InterPro" id="IPR036770">
    <property type="entry name" value="Ankyrin_rpt-contain_sf"/>
</dbReference>
<dbReference type="EMBL" id="JBBPBM010000017">
    <property type="protein sequence ID" value="KAK8556292.1"/>
    <property type="molecule type" value="Genomic_DNA"/>
</dbReference>
<evidence type="ECO:0000256" key="2">
    <source>
        <dbReference type="SAM" id="MobiDB-lite"/>
    </source>
</evidence>
<evidence type="ECO:0000256" key="1">
    <source>
        <dbReference type="PROSITE-ProRule" id="PRU00023"/>
    </source>
</evidence>
<protein>
    <submittedName>
        <fullName evidence="3">Uncharacterized protein</fullName>
    </submittedName>
</protein>
<proteinExistence type="predicted"/>
<keyword evidence="4" id="KW-1185">Reference proteome</keyword>
<name>A0ABR2E9R9_9ROSI</name>
<feature type="repeat" description="ANK" evidence="1">
    <location>
        <begin position="98"/>
        <end position="121"/>
    </location>
</feature>
<dbReference type="Proteomes" id="UP001472677">
    <property type="component" value="Unassembled WGS sequence"/>
</dbReference>
<gene>
    <name evidence="3" type="ORF">V6N12_002700</name>
</gene>
<accession>A0ABR2E9R9</accession>
<dbReference type="PROSITE" id="PS50297">
    <property type="entry name" value="ANK_REP_REGION"/>
    <property type="match status" value="2"/>
</dbReference>
<dbReference type="SMART" id="SM00248">
    <property type="entry name" value="ANK"/>
    <property type="match status" value="3"/>
</dbReference>
<evidence type="ECO:0000313" key="4">
    <source>
        <dbReference type="Proteomes" id="UP001472677"/>
    </source>
</evidence>
<dbReference type="PROSITE" id="PS50088">
    <property type="entry name" value="ANK_REPEAT"/>
    <property type="match status" value="2"/>
</dbReference>
<dbReference type="Pfam" id="PF12796">
    <property type="entry name" value="Ank_2"/>
    <property type="match status" value="2"/>
</dbReference>
<feature type="repeat" description="ANK" evidence="1">
    <location>
        <begin position="156"/>
        <end position="178"/>
    </location>
</feature>
<evidence type="ECO:0000313" key="3">
    <source>
        <dbReference type="EMBL" id="KAK8556292.1"/>
    </source>
</evidence>
<organism evidence="3 4">
    <name type="scientific">Hibiscus sabdariffa</name>
    <name type="common">roselle</name>
    <dbReference type="NCBI Taxonomy" id="183260"/>
    <lineage>
        <taxon>Eukaryota</taxon>
        <taxon>Viridiplantae</taxon>
        <taxon>Streptophyta</taxon>
        <taxon>Embryophyta</taxon>
        <taxon>Tracheophyta</taxon>
        <taxon>Spermatophyta</taxon>
        <taxon>Magnoliopsida</taxon>
        <taxon>eudicotyledons</taxon>
        <taxon>Gunneridae</taxon>
        <taxon>Pentapetalae</taxon>
        <taxon>rosids</taxon>
        <taxon>malvids</taxon>
        <taxon>Malvales</taxon>
        <taxon>Malvaceae</taxon>
        <taxon>Malvoideae</taxon>
        <taxon>Hibiscus</taxon>
    </lineage>
</organism>
<dbReference type="Gene3D" id="1.25.40.20">
    <property type="entry name" value="Ankyrin repeat-containing domain"/>
    <property type="match status" value="1"/>
</dbReference>
<sequence length="208" mass="23395">MMQLDSSIIPYQSQQPQAQPVESITFMDSDLFKAAEAGDTETFNKYQGHLHCLLDGRQNTALHLHLRAVGIGGRDFSRNFLQQLLDRYPSLLLQSNDRGEIPLHIAAQYNQHEIVNFLIERAKVAPPLPHVDLEKGTFSEATVGWLRTMLRVKDEEGDTALHKAVGWSDVNLVQLLLKELDPEFSMCANKMGETPLYIAAMRSCGEDC</sequence>
<keyword evidence="1" id="KW-0040">ANK repeat</keyword>
<feature type="region of interest" description="Disordered" evidence="2">
    <location>
        <begin position="1"/>
        <end position="20"/>
    </location>
</feature>
<dbReference type="SUPFAM" id="SSF48403">
    <property type="entry name" value="Ankyrin repeat"/>
    <property type="match status" value="1"/>
</dbReference>
<dbReference type="InterPro" id="IPR002110">
    <property type="entry name" value="Ankyrin_rpt"/>
</dbReference>
<comment type="caution">
    <text evidence="3">The sequence shown here is derived from an EMBL/GenBank/DDBJ whole genome shotgun (WGS) entry which is preliminary data.</text>
</comment>
<dbReference type="PANTHER" id="PTHR24121:SF22">
    <property type="entry name" value="PROTEIN ACCELERATED CELL DEATH 6-LIKE"/>
    <property type="match status" value="1"/>
</dbReference>